<gene>
    <name evidence="17" type="ORF">QR680_001546</name>
</gene>
<dbReference type="InterPro" id="IPR036075">
    <property type="entry name" value="ARMT-1-like_metal-bd_sf"/>
</dbReference>
<dbReference type="PANTHER" id="PTHR12280">
    <property type="entry name" value="PANTOTHENATE KINASE"/>
    <property type="match status" value="1"/>
</dbReference>
<keyword evidence="10" id="KW-0173">Coenzyme A biosynthesis</keyword>
<evidence type="ECO:0000256" key="15">
    <source>
        <dbReference type="ARBA" id="ARBA00046055"/>
    </source>
</evidence>
<dbReference type="InterPro" id="IPR043129">
    <property type="entry name" value="ATPase_NBD"/>
</dbReference>
<evidence type="ECO:0000313" key="18">
    <source>
        <dbReference type="Proteomes" id="UP001175271"/>
    </source>
</evidence>
<dbReference type="NCBIfam" id="TIGR00555">
    <property type="entry name" value="panK_eukar"/>
    <property type="match status" value="1"/>
</dbReference>
<dbReference type="SUPFAM" id="SSF53067">
    <property type="entry name" value="Actin-like ATPase domain"/>
    <property type="match status" value="2"/>
</dbReference>
<dbReference type="Gene3D" id="3.40.50.10880">
    <property type="entry name" value="Uncharacterised protein PF01937, DUF89, domain 3"/>
    <property type="match status" value="1"/>
</dbReference>
<dbReference type="FunFam" id="3.40.50.10880:FF:000001">
    <property type="entry name" value="Pantothenate kinase 4"/>
    <property type="match status" value="1"/>
</dbReference>
<comment type="cofactor">
    <cofactor evidence="2">
        <name>Ni(2+)</name>
        <dbReference type="ChEBI" id="CHEBI:49786"/>
    </cofactor>
</comment>
<evidence type="ECO:0000256" key="7">
    <source>
        <dbReference type="ARBA" id="ARBA00022741"/>
    </source>
</evidence>
<evidence type="ECO:0000259" key="16">
    <source>
        <dbReference type="Pfam" id="PF01937"/>
    </source>
</evidence>
<feature type="domain" description="Damage-control phosphatase ARMT1-like metal-binding" evidence="16">
    <location>
        <begin position="475"/>
        <end position="747"/>
    </location>
</feature>
<evidence type="ECO:0000256" key="3">
    <source>
        <dbReference type="ARBA" id="ARBA00011388"/>
    </source>
</evidence>
<comment type="catalytic activity">
    <reaction evidence="13">
        <text>(R)-4'-phospho-S-sulfopantetheine + H2O = (R)-S-sulfopantetheine + phosphate</text>
        <dbReference type="Rhea" id="RHEA:68340"/>
        <dbReference type="ChEBI" id="CHEBI:15377"/>
        <dbReference type="ChEBI" id="CHEBI:43474"/>
        <dbReference type="ChEBI" id="CHEBI:177302"/>
        <dbReference type="ChEBI" id="CHEBI:177303"/>
    </reaction>
    <physiologicalReaction direction="left-to-right" evidence="13">
        <dbReference type="Rhea" id="RHEA:68341"/>
    </physiologicalReaction>
</comment>
<accession>A0AA39GYR8</accession>
<name>A0AA39GYR8_9BILA</name>
<reference evidence="17" key="1">
    <citation type="submission" date="2023-06" db="EMBL/GenBank/DDBJ databases">
        <title>Genomic analysis of the entomopathogenic nematode Steinernema hermaphroditum.</title>
        <authorList>
            <person name="Schwarz E.M."/>
            <person name="Heppert J.K."/>
            <person name="Baniya A."/>
            <person name="Schwartz H.T."/>
            <person name="Tan C.-H."/>
            <person name="Antoshechkin I."/>
            <person name="Sternberg P.W."/>
            <person name="Goodrich-Blair H."/>
            <person name="Dillman A.R."/>
        </authorList>
    </citation>
    <scope>NUCLEOTIDE SEQUENCE</scope>
    <source>
        <strain evidence="17">PS9179</strain>
        <tissue evidence="17">Whole animal</tissue>
    </source>
</reference>
<dbReference type="AlphaFoldDB" id="A0AA39GYR8"/>
<evidence type="ECO:0000256" key="6">
    <source>
        <dbReference type="ARBA" id="ARBA00022723"/>
    </source>
</evidence>
<evidence type="ECO:0000256" key="1">
    <source>
        <dbReference type="ARBA" id="ARBA00001936"/>
    </source>
</evidence>
<evidence type="ECO:0000256" key="13">
    <source>
        <dbReference type="ARBA" id="ARBA00029347"/>
    </source>
</evidence>
<dbReference type="InterPro" id="IPR002791">
    <property type="entry name" value="ARMT1-like_metal-bd"/>
</dbReference>
<evidence type="ECO:0000313" key="17">
    <source>
        <dbReference type="EMBL" id="KAK0396053.1"/>
    </source>
</evidence>
<keyword evidence="5" id="KW-0533">Nickel</keyword>
<proteinExistence type="predicted"/>
<dbReference type="GO" id="GO:0015937">
    <property type="term" value="P:coenzyme A biosynthetic process"/>
    <property type="evidence" value="ECO:0007669"/>
    <property type="project" value="UniProtKB-KW"/>
</dbReference>
<dbReference type="Gene3D" id="3.30.420.40">
    <property type="match status" value="1"/>
</dbReference>
<organism evidence="17 18">
    <name type="scientific">Steinernema hermaphroditum</name>
    <dbReference type="NCBI Taxonomy" id="289476"/>
    <lineage>
        <taxon>Eukaryota</taxon>
        <taxon>Metazoa</taxon>
        <taxon>Ecdysozoa</taxon>
        <taxon>Nematoda</taxon>
        <taxon>Chromadorea</taxon>
        <taxon>Rhabditida</taxon>
        <taxon>Tylenchina</taxon>
        <taxon>Panagrolaimomorpha</taxon>
        <taxon>Strongyloidoidea</taxon>
        <taxon>Steinernematidae</taxon>
        <taxon>Steinernema</taxon>
    </lineage>
</organism>
<evidence type="ECO:0000256" key="12">
    <source>
        <dbReference type="ARBA" id="ARBA00023211"/>
    </source>
</evidence>
<evidence type="ECO:0000256" key="4">
    <source>
        <dbReference type="ARBA" id="ARBA00019490"/>
    </source>
</evidence>
<dbReference type="EMBL" id="JAUCMV010000005">
    <property type="protein sequence ID" value="KAK0396053.1"/>
    <property type="molecule type" value="Genomic_DNA"/>
</dbReference>
<keyword evidence="7" id="KW-0547">Nucleotide-binding</keyword>
<dbReference type="GO" id="GO:0016787">
    <property type="term" value="F:hydrolase activity"/>
    <property type="evidence" value="ECO:0007669"/>
    <property type="project" value="UniProtKB-KW"/>
</dbReference>
<evidence type="ECO:0000256" key="11">
    <source>
        <dbReference type="ARBA" id="ARBA00023074"/>
    </source>
</evidence>
<dbReference type="Gene3D" id="1.20.1700.10">
    <property type="entry name" value="AF1104-like"/>
    <property type="match status" value="1"/>
</dbReference>
<dbReference type="PANTHER" id="PTHR12280:SF20">
    <property type="entry name" value="4'-PHOSPHOPANTETHEINE PHOSPHATASE"/>
    <property type="match status" value="1"/>
</dbReference>
<dbReference type="Proteomes" id="UP001175271">
    <property type="component" value="Unassembled WGS sequence"/>
</dbReference>
<dbReference type="GO" id="GO:0046872">
    <property type="term" value="F:metal ion binding"/>
    <property type="evidence" value="ECO:0007669"/>
    <property type="project" value="UniProtKB-KW"/>
</dbReference>
<dbReference type="GO" id="GO:0005634">
    <property type="term" value="C:nucleus"/>
    <property type="evidence" value="ECO:0007669"/>
    <property type="project" value="TreeGrafter"/>
</dbReference>
<sequence>MGDGTLGTGEPSAKTSIGNVLRNLKNAKRYAFDIGSSIVKIAYCSSVPHYTAATELSTKRNEHAESFRLHFIELHVSKFRECLEYIREECSLQGIESTVCTGSNIDAYQQMISDLLSLRCVKLNEMECLVKGNNFLLRNVLDESFIYNHKSESCNYVFQTIDPSTVFPYLIVNISTGVSIYKVESDDKFERIGGSSIGGGTFHGLGNLLANCNDFDKLMQLAESGDHRNVDVLVADMQGAMLESLCLGDDLIAGSFGKCEDTTKIGKVDLIRSLLLMISNSIGQISVLYAQMTKAKSIFVGGYFVRNHAISMRTISYAINYWSHGKMAARFLRHEGYTAAIGAFIKQNENVAAATLHPSSLDKCHEMSWKEHYAGCSALGRFVPTAPLSSTFEAGRFEMECCNMKLQTFPLLTSYEDYIPDTVNLNDDVDARTYWISCMENSVQKTLTKALESDRHSPDAQQRADLFRDRYLSHLKILKQKSFAYGCCNVRNLLDLREQILNEQLFDDAFLCQKQMENGMAVQELPSVLQVIDAIDDFRERQMAVCKGILAGNVFDWGAKEAVKMMETHGGLSFSAALKLIPERPWLVDELDNWLSAVSTKRYRCAAIFVDNSGGDVLLGVIPFARELLKMGTKVIVVCNWSPALNDVTYQELIALLPEICSGDQIIADAVKEHRFEIEHSGQGSPCLDLRRVNAKLCEKIKKDGIDLVVIEGMGRALHTNYYAEFACDSLKVAVIKTKWLADRLGGAIFSTIFKFRKGTLRLKGKNTAEES</sequence>
<dbReference type="SUPFAM" id="SSF111321">
    <property type="entry name" value="AF1104-like"/>
    <property type="match status" value="1"/>
</dbReference>
<comment type="caution">
    <text evidence="17">The sequence shown here is derived from an EMBL/GenBank/DDBJ whole genome shotgun (WGS) entry which is preliminary data.</text>
</comment>
<keyword evidence="12" id="KW-0464">Manganese</keyword>
<dbReference type="GO" id="GO:0004594">
    <property type="term" value="F:pantothenate kinase activity"/>
    <property type="evidence" value="ECO:0007669"/>
    <property type="project" value="TreeGrafter"/>
</dbReference>
<dbReference type="InterPro" id="IPR004567">
    <property type="entry name" value="Type_II_PanK"/>
</dbReference>
<comment type="function">
    <text evidence="15">Phosphatase which shows a preference for 4'-phosphopantetheine and its oxidatively damaged forms (sulfonate or S-sulfonate), providing strong indirect evidence that the phosphatase activity pre-empts damage in the coenzyme A (CoA) pathway. Hydrolyzing excess 4'-phosphopantetheine could constitute a directed overflow mechanism to prevent its oxidation to the S-sulfonate, sulfonate, or other forms. Hydrolyzing 4'-phosphopantetheine sulfonate or S-sulfonate would forestall their conversion to inactive forms of CoA and acyl carrier protein. May play a role in the physiological regulation of CoA intracellular levels.</text>
</comment>
<dbReference type="GO" id="GO:0005829">
    <property type="term" value="C:cytosol"/>
    <property type="evidence" value="ECO:0007669"/>
    <property type="project" value="TreeGrafter"/>
</dbReference>
<evidence type="ECO:0000256" key="5">
    <source>
        <dbReference type="ARBA" id="ARBA00022596"/>
    </source>
</evidence>
<keyword evidence="9" id="KW-0067">ATP-binding</keyword>
<evidence type="ECO:0000256" key="14">
    <source>
        <dbReference type="ARBA" id="ARBA00032948"/>
    </source>
</evidence>
<dbReference type="Pfam" id="PF03630">
    <property type="entry name" value="Fumble"/>
    <property type="match status" value="1"/>
</dbReference>
<comment type="cofactor">
    <cofactor evidence="1">
        <name>Mn(2+)</name>
        <dbReference type="ChEBI" id="CHEBI:29035"/>
    </cofactor>
</comment>
<comment type="subunit">
    <text evidence="3">Homodimer. Interacts with PKM.</text>
</comment>
<keyword evidence="11" id="KW-0944">Nitration</keyword>
<dbReference type="GO" id="GO:0005524">
    <property type="term" value="F:ATP binding"/>
    <property type="evidence" value="ECO:0007669"/>
    <property type="project" value="UniProtKB-KW"/>
</dbReference>
<dbReference type="InterPro" id="IPR035073">
    <property type="entry name" value="At2g17340_3_helix_bundle"/>
</dbReference>
<dbReference type="Pfam" id="PF01937">
    <property type="entry name" value="ARMT1-like_dom"/>
    <property type="match status" value="1"/>
</dbReference>
<evidence type="ECO:0000256" key="8">
    <source>
        <dbReference type="ARBA" id="ARBA00022801"/>
    </source>
</evidence>
<keyword evidence="18" id="KW-1185">Reference proteome</keyword>
<protein>
    <recommendedName>
        <fullName evidence="4">4'-phosphopantetheine phosphatase</fullName>
    </recommendedName>
    <alternativeName>
        <fullName evidence="14">Inactive pantothenic acid kinase 4</fullName>
    </alternativeName>
</protein>
<keyword evidence="8" id="KW-0378">Hydrolase</keyword>
<evidence type="ECO:0000256" key="10">
    <source>
        <dbReference type="ARBA" id="ARBA00022993"/>
    </source>
</evidence>
<keyword evidence="6" id="KW-0479">Metal-binding</keyword>
<dbReference type="Gene3D" id="3.30.420.510">
    <property type="match status" value="1"/>
</dbReference>
<evidence type="ECO:0000256" key="2">
    <source>
        <dbReference type="ARBA" id="ARBA00001967"/>
    </source>
</evidence>
<evidence type="ECO:0000256" key="9">
    <source>
        <dbReference type="ARBA" id="ARBA00022840"/>
    </source>
</evidence>